<dbReference type="Gene3D" id="1.10.10.10">
    <property type="entry name" value="Winged helix-like DNA-binding domain superfamily/Winged helix DNA-binding domain"/>
    <property type="match status" value="1"/>
</dbReference>
<dbReference type="Proteomes" id="UP001501624">
    <property type="component" value="Unassembled WGS sequence"/>
</dbReference>
<comment type="caution">
    <text evidence="4">The sequence shown here is derived from an EMBL/GenBank/DDBJ whole genome shotgun (WGS) entry which is preliminary data.</text>
</comment>
<feature type="domain" description="HTH luxR-type" evidence="3">
    <location>
        <begin position="845"/>
        <end position="910"/>
    </location>
</feature>
<protein>
    <submittedName>
        <fullName evidence="4">LuxR family transcriptional regulator</fullName>
    </submittedName>
</protein>
<dbReference type="PRINTS" id="PR00038">
    <property type="entry name" value="HTHLUXR"/>
</dbReference>
<dbReference type="InterPro" id="IPR027417">
    <property type="entry name" value="P-loop_NTPase"/>
</dbReference>
<dbReference type="SMART" id="SM00421">
    <property type="entry name" value="HTH_LUXR"/>
    <property type="match status" value="1"/>
</dbReference>
<dbReference type="Pfam" id="PF00196">
    <property type="entry name" value="GerE"/>
    <property type="match status" value="1"/>
</dbReference>
<accession>A0ABP7HSG8</accession>
<dbReference type="InterPro" id="IPR041664">
    <property type="entry name" value="AAA_16"/>
</dbReference>
<dbReference type="PANTHER" id="PTHR16305:SF35">
    <property type="entry name" value="TRANSCRIPTIONAL ACTIVATOR DOMAIN"/>
    <property type="match status" value="1"/>
</dbReference>
<evidence type="ECO:0000256" key="1">
    <source>
        <dbReference type="ARBA" id="ARBA00022741"/>
    </source>
</evidence>
<dbReference type="Gene3D" id="3.40.50.300">
    <property type="entry name" value="P-loop containing nucleotide triphosphate hydrolases"/>
    <property type="match status" value="1"/>
</dbReference>
<evidence type="ECO:0000313" key="4">
    <source>
        <dbReference type="EMBL" id="GAA3800947.1"/>
    </source>
</evidence>
<name>A0ABP7HSG8_9PSEU</name>
<dbReference type="RefSeq" id="WP_237335110.1">
    <property type="nucleotide sequence ID" value="NZ_BAABCM010000001.1"/>
</dbReference>
<dbReference type="InterPro" id="IPR016032">
    <property type="entry name" value="Sig_transdc_resp-reg_C-effctor"/>
</dbReference>
<dbReference type="InterPro" id="IPR036388">
    <property type="entry name" value="WH-like_DNA-bd_sf"/>
</dbReference>
<sequence length="920" mass="98855">MELIGREQDITSLRDFFDGAGVRGGAMLVVGDAGVGKTAVLDEFADGEARRGVRVLRAAGVQFEADVNYSTLNQLMFPLGDEMTSLDSGQRTALRCALGFEIGQVPDRLVVSNAALLCLRAAAAENPILIVVDDLHWVDRASAEVLGFVARRLVGSPIVFLAACRSAERGHFRNSGLTEVVLPPLPTAAARTLVDRRFPDLAPAVRQRLLAEAAGNPLALLELPSALDGDQRTDFTTLPAVLPLSERLQAMFTSRVRDLPQRCRLMLLLGALGSTTEPGRLRTAGGSTCDLDDLAPAEESRLVHLSGGRLSFRHPLIGAAVVEAASERDRRWAHGALAAVVDAPERRVRHLAESAVGPDEDIAGQLEATAQDILRQGDALGAVTALTRAAELSPAAADRSRRLAEAAYIGAEAGGEMATASRLLGDARRTGSLETHSLHAAAAAAHLLINSESDVTTAHQLLAGAIEAGEHGFDANDPVLTEAMHSLMLISWWVGTEEAGEAYRALVDRLKPAPTPVTRVNAIIFTDPARASAEDIATLDTLIDSVGTDPEPTQLVRIGTAALFADRLHRLRASERRLAETRRQGKGPARRHLGALIHLALDAFHGGRWTEAGEWADEGLVVCAEHGFRFFRWYFAWVHALVAAARGRVEAARQLTDDTIRWAGAHQAAGVTFFALQARTLADIAAGDYESAYHHATRLSPAGQLAPYRPTALWAGFDLVEAGLHTGRRAEAAAHAATLREAHLDTVSPRLGLLSAAASALAAEDDAARDWFETALSVPNPDQWPFDVARVRLAYGVRLRRLRDTGAAREQLTLAHDTLSALGATPWRDRAANELRATGLTRRSAPEGRASLTPQEREIAELAGAGLTNKQIGQRLFISHRTVGDHLYKIFPKLGITSRAALRDALTTYEQDEQVDTTVM</sequence>
<dbReference type="SUPFAM" id="SSF46894">
    <property type="entry name" value="C-terminal effector domain of the bipartite response regulators"/>
    <property type="match status" value="1"/>
</dbReference>
<dbReference type="InterPro" id="IPR000792">
    <property type="entry name" value="Tscrpt_reg_LuxR_C"/>
</dbReference>
<dbReference type="PANTHER" id="PTHR16305">
    <property type="entry name" value="TESTICULAR SOLUBLE ADENYLYL CYCLASE"/>
    <property type="match status" value="1"/>
</dbReference>
<keyword evidence="5" id="KW-1185">Reference proteome</keyword>
<keyword evidence="2" id="KW-0067">ATP-binding</keyword>
<dbReference type="Pfam" id="PF13191">
    <property type="entry name" value="AAA_16"/>
    <property type="match status" value="1"/>
</dbReference>
<dbReference type="SUPFAM" id="SSF52540">
    <property type="entry name" value="P-loop containing nucleoside triphosphate hydrolases"/>
    <property type="match status" value="1"/>
</dbReference>
<dbReference type="PROSITE" id="PS50043">
    <property type="entry name" value="HTH_LUXR_2"/>
    <property type="match status" value="1"/>
</dbReference>
<dbReference type="CDD" id="cd06170">
    <property type="entry name" value="LuxR_C_like"/>
    <property type="match status" value="1"/>
</dbReference>
<dbReference type="EMBL" id="BAABCM010000001">
    <property type="protein sequence ID" value="GAA3800947.1"/>
    <property type="molecule type" value="Genomic_DNA"/>
</dbReference>
<reference evidence="5" key="1">
    <citation type="journal article" date="2019" name="Int. J. Syst. Evol. Microbiol.">
        <title>The Global Catalogue of Microorganisms (GCM) 10K type strain sequencing project: providing services to taxonomists for standard genome sequencing and annotation.</title>
        <authorList>
            <consortium name="The Broad Institute Genomics Platform"/>
            <consortium name="The Broad Institute Genome Sequencing Center for Infectious Disease"/>
            <person name="Wu L."/>
            <person name="Ma J."/>
        </authorList>
    </citation>
    <scope>NUCLEOTIDE SEQUENCE [LARGE SCALE GENOMIC DNA]</scope>
    <source>
        <strain evidence="5">JCM 17017</strain>
    </source>
</reference>
<evidence type="ECO:0000313" key="5">
    <source>
        <dbReference type="Proteomes" id="UP001501624"/>
    </source>
</evidence>
<gene>
    <name evidence="4" type="ORF">GCM10022380_18040</name>
</gene>
<evidence type="ECO:0000259" key="3">
    <source>
        <dbReference type="PROSITE" id="PS50043"/>
    </source>
</evidence>
<proteinExistence type="predicted"/>
<keyword evidence="1" id="KW-0547">Nucleotide-binding</keyword>
<organism evidence="4 5">
    <name type="scientific">Amycolatopsis tucumanensis</name>
    <dbReference type="NCBI Taxonomy" id="401106"/>
    <lineage>
        <taxon>Bacteria</taxon>
        <taxon>Bacillati</taxon>
        <taxon>Actinomycetota</taxon>
        <taxon>Actinomycetes</taxon>
        <taxon>Pseudonocardiales</taxon>
        <taxon>Pseudonocardiaceae</taxon>
        <taxon>Amycolatopsis</taxon>
    </lineage>
</organism>
<evidence type="ECO:0000256" key="2">
    <source>
        <dbReference type="ARBA" id="ARBA00022840"/>
    </source>
</evidence>